<proteinExistence type="inferred from homology"/>
<evidence type="ECO:0000256" key="3">
    <source>
        <dbReference type="ARBA" id="ARBA00022525"/>
    </source>
</evidence>
<dbReference type="GO" id="GO:0005576">
    <property type="term" value="C:extracellular region"/>
    <property type="evidence" value="ECO:0007669"/>
    <property type="project" value="UniProtKB-SubCell"/>
</dbReference>
<comment type="caution">
    <text evidence="6">The sequence shown here is derived from an EMBL/GenBank/DDBJ whole genome shotgun (WGS) entry which is preliminary data.</text>
</comment>
<keyword evidence="3 5" id="KW-0964">Secreted</keyword>
<dbReference type="AlphaFoldDB" id="A0A8T1U927"/>
<reference evidence="6" key="1">
    <citation type="submission" date="2021-01" db="EMBL/GenBank/DDBJ databases">
        <title>Phytophthora aleatoria, a newly-described species from Pinus radiata is distinct from Phytophthora cactorum isolates based on comparative genomics.</title>
        <authorList>
            <person name="Mcdougal R."/>
            <person name="Panda P."/>
            <person name="Williams N."/>
            <person name="Studholme D.J."/>
        </authorList>
    </citation>
    <scope>NUCLEOTIDE SEQUENCE</scope>
    <source>
        <strain evidence="6">NZFS 3830</strain>
    </source>
</reference>
<evidence type="ECO:0000256" key="5">
    <source>
        <dbReference type="RuleBase" id="RU367124"/>
    </source>
</evidence>
<comment type="similarity">
    <text evidence="2 5">Belongs to the RxLR effector family.</text>
</comment>
<protein>
    <recommendedName>
        <fullName evidence="5">RxLR effector protein</fullName>
    </recommendedName>
</protein>
<accession>A0A8T1U927</accession>
<comment type="domain">
    <text evidence="5">The RxLR-dEER motif acts to carry the protein into the host cell cytoplasm through binding to cell surface phosphatidylinositol-3-phosphate.</text>
</comment>
<evidence type="ECO:0000256" key="2">
    <source>
        <dbReference type="ARBA" id="ARBA00010400"/>
    </source>
</evidence>
<comment type="function">
    <text evidence="5">Effector that suppresses plant defense responses during pathogen infection.</text>
</comment>
<evidence type="ECO:0000313" key="7">
    <source>
        <dbReference type="Proteomes" id="UP000688947"/>
    </source>
</evidence>
<evidence type="ECO:0000256" key="1">
    <source>
        <dbReference type="ARBA" id="ARBA00004613"/>
    </source>
</evidence>
<name>A0A8T1U927_9STRA</name>
<feature type="chain" id="PRO_5035963966" description="RxLR effector protein" evidence="5">
    <location>
        <begin position="24"/>
        <end position="183"/>
    </location>
</feature>
<dbReference type="EMBL" id="JAENGZ010000510">
    <property type="protein sequence ID" value="KAG6957999.1"/>
    <property type="molecule type" value="Genomic_DNA"/>
</dbReference>
<dbReference type="Pfam" id="PF16810">
    <property type="entry name" value="RXLR"/>
    <property type="match status" value="1"/>
</dbReference>
<evidence type="ECO:0000256" key="4">
    <source>
        <dbReference type="ARBA" id="ARBA00022729"/>
    </source>
</evidence>
<feature type="signal peptide" evidence="5">
    <location>
        <begin position="1"/>
        <end position="23"/>
    </location>
</feature>
<keyword evidence="4 5" id="KW-0732">Signal</keyword>
<dbReference type="Proteomes" id="UP000688947">
    <property type="component" value="Unassembled WGS sequence"/>
</dbReference>
<organism evidence="6 7">
    <name type="scientific">Phytophthora cactorum</name>
    <dbReference type="NCBI Taxonomy" id="29920"/>
    <lineage>
        <taxon>Eukaryota</taxon>
        <taxon>Sar</taxon>
        <taxon>Stramenopiles</taxon>
        <taxon>Oomycota</taxon>
        <taxon>Peronosporomycetes</taxon>
        <taxon>Peronosporales</taxon>
        <taxon>Peronosporaceae</taxon>
        <taxon>Phytophthora</taxon>
    </lineage>
</organism>
<dbReference type="OrthoDB" id="120347at2759"/>
<dbReference type="VEuPathDB" id="FungiDB:PC110_g2935"/>
<dbReference type="InterPro" id="IPR031825">
    <property type="entry name" value="RXLR"/>
</dbReference>
<comment type="subcellular location">
    <subcellularLocation>
        <location evidence="1 5">Secreted</location>
    </subcellularLocation>
</comment>
<evidence type="ECO:0000313" key="6">
    <source>
        <dbReference type="EMBL" id="KAG6957999.1"/>
    </source>
</evidence>
<sequence length="183" mass="20293">MRLYFIVLLTAAAFLATTKVAAATEAPRTSTLVSPAVVPSKNAAQGGLIARKRRLRSNKAASEDAISTEERGITVTGIENLVKSSSKKAQLKLWLTQKKSTDATFKLLNLERRRNFIFGSKEFLTWANYVTKLKKEDASAAMIDTLLKHYDEGILARLIAGRGIWDKMDSEVVYAYKYFIGAV</sequence>
<gene>
    <name evidence="6" type="ORF">JG687_00009644</name>
</gene>